<dbReference type="Pfam" id="PF02310">
    <property type="entry name" value="B12-binding"/>
    <property type="match status" value="1"/>
</dbReference>
<feature type="domain" description="B12-binding" evidence="5">
    <location>
        <begin position="198"/>
        <end position="324"/>
    </location>
</feature>
<reference evidence="7" key="1">
    <citation type="submission" date="2015-08" db="EMBL/GenBank/DDBJ databases">
        <authorList>
            <person name="Varghese N."/>
        </authorList>
    </citation>
    <scope>NUCLEOTIDE SEQUENCE [LARGE SCALE GENOMIC DNA]</scope>
    <source>
        <strain evidence="7">DSM 18181</strain>
    </source>
</reference>
<dbReference type="InterPro" id="IPR036724">
    <property type="entry name" value="Cobalamin-bd_sf"/>
</dbReference>
<dbReference type="GO" id="GO:0046872">
    <property type="term" value="F:metal ion binding"/>
    <property type="evidence" value="ECO:0007669"/>
    <property type="project" value="InterPro"/>
</dbReference>
<evidence type="ECO:0000313" key="6">
    <source>
        <dbReference type="EMBL" id="CUA92920.1"/>
    </source>
</evidence>
<dbReference type="SUPFAM" id="SSF52242">
    <property type="entry name" value="Cobalamin (vitamin B12)-binding domain"/>
    <property type="match status" value="1"/>
</dbReference>
<dbReference type="AlphaFoldDB" id="A0A0K6HPS7"/>
<dbReference type="RefSeq" id="WP_055449023.1">
    <property type="nucleotide sequence ID" value="NZ_CYHF01000001.1"/>
</dbReference>
<dbReference type="Gene3D" id="3.40.50.280">
    <property type="entry name" value="Cobalamin-binding domain"/>
    <property type="match status" value="1"/>
</dbReference>
<feature type="domain" description="HTH merR-type" evidence="4">
    <location>
        <begin position="21"/>
        <end position="68"/>
    </location>
</feature>
<dbReference type="OrthoDB" id="9800334at2"/>
<dbReference type="SUPFAM" id="SSF46955">
    <property type="entry name" value="Putative DNA-binding domain"/>
    <property type="match status" value="1"/>
</dbReference>
<evidence type="ECO:0000259" key="5">
    <source>
        <dbReference type="PROSITE" id="PS51332"/>
    </source>
</evidence>
<keyword evidence="1" id="KW-0805">Transcription regulation</keyword>
<keyword evidence="7" id="KW-1185">Reference proteome</keyword>
<dbReference type="PANTHER" id="PTHR30204:SF67">
    <property type="entry name" value="HTH-TYPE TRANSCRIPTIONAL REGULATOR MLRA-RELATED"/>
    <property type="match status" value="1"/>
</dbReference>
<dbReference type="Proteomes" id="UP000183649">
    <property type="component" value="Unassembled WGS sequence"/>
</dbReference>
<proteinExistence type="predicted"/>
<dbReference type="CDD" id="cd02065">
    <property type="entry name" value="B12-binding_like"/>
    <property type="match status" value="1"/>
</dbReference>
<evidence type="ECO:0000256" key="2">
    <source>
        <dbReference type="ARBA" id="ARBA00023125"/>
    </source>
</evidence>
<dbReference type="GO" id="GO:0031419">
    <property type="term" value="F:cobalamin binding"/>
    <property type="evidence" value="ECO:0007669"/>
    <property type="project" value="InterPro"/>
</dbReference>
<gene>
    <name evidence="6" type="ORF">Ga0061069_10137</name>
</gene>
<dbReference type="PANTHER" id="PTHR30204">
    <property type="entry name" value="REDOX-CYCLING DRUG-SENSING TRANSCRIPTIONAL ACTIVATOR SOXR"/>
    <property type="match status" value="1"/>
</dbReference>
<dbReference type="InterPro" id="IPR006158">
    <property type="entry name" value="Cobalamin-bd"/>
</dbReference>
<dbReference type="InterPro" id="IPR009061">
    <property type="entry name" value="DNA-bd_dom_put_sf"/>
</dbReference>
<dbReference type="STRING" id="339866.GCA_001418255_00036"/>
<evidence type="ECO:0000256" key="3">
    <source>
        <dbReference type="ARBA" id="ARBA00023163"/>
    </source>
</evidence>
<protein>
    <submittedName>
        <fullName evidence="6">B12 binding domain/MerR HTH family regulatory protein</fullName>
    </submittedName>
</protein>
<keyword evidence="2" id="KW-0238">DNA-binding</keyword>
<evidence type="ECO:0000259" key="4">
    <source>
        <dbReference type="PROSITE" id="PS50937"/>
    </source>
</evidence>
<keyword evidence="3" id="KW-0804">Transcription</keyword>
<organism evidence="6 7">
    <name type="scientific">Thiomonas bhubaneswarensis</name>
    <dbReference type="NCBI Taxonomy" id="339866"/>
    <lineage>
        <taxon>Bacteria</taxon>
        <taxon>Pseudomonadati</taxon>
        <taxon>Pseudomonadota</taxon>
        <taxon>Betaproteobacteria</taxon>
        <taxon>Burkholderiales</taxon>
        <taxon>Thiomonas</taxon>
    </lineage>
</organism>
<evidence type="ECO:0000313" key="7">
    <source>
        <dbReference type="Proteomes" id="UP000183649"/>
    </source>
</evidence>
<dbReference type="InterPro" id="IPR036594">
    <property type="entry name" value="Meth_synthase_dom"/>
</dbReference>
<dbReference type="InterPro" id="IPR003759">
    <property type="entry name" value="Cbl-bd_cap"/>
</dbReference>
<dbReference type="CDD" id="cd01104">
    <property type="entry name" value="HTH_MlrA-CarA"/>
    <property type="match status" value="1"/>
</dbReference>
<dbReference type="GO" id="GO:0003700">
    <property type="term" value="F:DNA-binding transcription factor activity"/>
    <property type="evidence" value="ECO:0007669"/>
    <property type="project" value="InterPro"/>
</dbReference>
<evidence type="ECO:0000256" key="1">
    <source>
        <dbReference type="ARBA" id="ARBA00023015"/>
    </source>
</evidence>
<sequence>MNDLTLNPAKPLGIAAVERETGIGKDTLRVWERRYGFPQPERDAAGDRLYPAEQVERLRLIKRLLDAGHRPAQVVSLPFERLDVLTRGAGLLTEASSAAATGALTAEPADSPLVSAYIALIKQHDAERLRRALQQDVMRMGLDRFVTDIVAPLNTGVGQAWMRGTLEVFEEHLYSEVIQRAMRTAISAIPLADAAQSRPRVLMTTVPQEPHVLGLLMAEAMLALEGCRCVQLGAQLPLSDIARAVRAHAADVLVLSFSSLLQPAQVLDAVADLRSRLPQQVELWVGGSNPALRKRLPEGVRVTASLSDLAPAVHDWRERHRSPSTTDLLLPPQSRD</sequence>
<name>A0A0K6HPS7_9BURK</name>
<dbReference type="EMBL" id="CYHF01000001">
    <property type="protein sequence ID" value="CUA92920.1"/>
    <property type="molecule type" value="Genomic_DNA"/>
</dbReference>
<dbReference type="InterPro" id="IPR000551">
    <property type="entry name" value="MerR-type_HTH_dom"/>
</dbReference>
<dbReference type="GO" id="GO:0003677">
    <property type="term" value="F:DNA binding"/>
    <property type="evidence" value="ECO:0007669"/>
    <property type="project" value="UniProtKB-KW"/>
</dbReference>
<dbReference type="SMART" id="SM00422">
    <property type="entry name" value="HTH_MERR"/>
    <property type="match status" value="1"/>
</dbReference>
<dbReference type="Gene3D" id="1.10.1240.10">
    <property type="entry name" value="Methionine synthase domain"/>
    <property type="match status" value="1"/>
</dbReference>
<dbReference type="InterPro" id="IPR047057">
    <property type="entry name" value="MerR_fam"/>
</dbReference>
<dbReference type="Pfam" id="PF13411">
    <property type="entry name" value="MerR_1"/>
    <property type="match status" value="1"/>
</dbReference>
<dbReference type="PROSITE" id="PS50937">
    <property type="entry name" value="HTH_MERR_2"/>
    <property type="match status" value="1"/>
</dbReference>
<dbReference type="Gene3D" id="1.10.1660.10">
    <property type="match status" value="1"/>
</dbReference>
<dbReference type="PROSITE" id="PS51332">
    <property type="entry name" value="B12_BINDING"/>
    <property type="match status" value="1"/>
</dbReference>
<dbReference type="Pfam" id="PF02607">
    <property type="entry name" value="B12-binding_2"/>
    <property type="match status" value="1"/>
</dbReference>
<accession>A0A0K6HPS7</accession>